<name>A0A183AQU8_9TREM</name>
<dbReference type="Proteomes" id="UP000272942">
    <property type="component" value="Unassembled WGS sequence"/>
</dbReference>
<dbReference type="AlphaFoldDB" id="A0A183AQU8"/>
<dbReference type="GO" id="GO:0030003">
    <property type="term" value="P:intracellular monoatomic cation homeostasis"/>
    <property type="evidence" value="ECO:0007669"/>
    <property type="project" value="TreeGrafter"/>
</dbReference>
<dbReference type="PANTHER" id="PTHR12191">
    <property type="entry name" value="SOLUTE CARRIER FAMILY 39"/>
    <property type="match status" value="1"/>
</dbReference>
<sequence>MENHTMTTSALHVGTGPALNQALGYGFLAVTVTNMAALTGLLFAPLSKCPGYLTFMSFMVTTAVGSLFSSAILVLIPETILQRCLLDDRYRLIVDTGEYLEYNPGQTFTELVAFNKCLSIEPFHI</sequence>
<gene>
    <name evidence="2" type="ORF">ECPE_LOCUS9333</name>
</gene>
<dbReference type="PANTHER" id="PTHR12191:SF37">
    <property type="entry name" value="ZINC TRANSPORTER FOI"/>
    <property type="match status" value="1"/>
</dbReference>
<dbReference type="EMBL" id="UZAN01047244">
    <property type="protein sequence ID" value="VDP85180.1"/>
    <property type="molecule type" value="Genomic_DNA"/>
</dbReference>
<organism evidence="4">
    <name type="scientific">Echinostoma caproni</name>
    <dbReference type="NCBI Taxonomy" id="27848"/>
    <lineage>
        <taxon>Eukaryota</taxon>
        <taxon>Metazoa</taxon>
        <taxon>Spiralia</taxon>
        <taxon>Lophotrochozoa</taxon>
        <taxon>Platyhelminthes</taxon>
        <taxon>Trematoda</taxon>
        <taxon>Digenea</taxon>
        <taxon>Plagiorchiida</taxon>
        <taxon>Echinostomata</taxon>
        <taxon>Echinostomatoidea</taxon>
        <taxon>Echinostomatidae</taxon>
        <taxon>Echinostoma</taxon>
    </lineage>
</organism>
<keyword evidence="1" id="KW-0812">Transmembrane</keyword>
<keyword evidence="3" id="KW-1185">Reference proteome</keyword>
<reference evidence="2 3" key="2">
    <citation type="submission" date="2018-11" db="EMBL/GenBank/DDBJ databases">
        <authorList>
            <consortium name="Pathogen Informatics"/>
        </authorList>
    </citation>
    <scope>NUCLEOTIDE SEQUENCE [LARGE SCALE GENOMIC DNA]</scope>
    <source>
        <strain evidence="2 3">Egypt</strain>
    </source>
</reference>
<dbReference type="OrthoDB" id="200954at2759"/>
<proteinExistence type="predicted"/>
<evidence type="ECO:0000313" key="3">
    <source>
        <dbReference type="Proteomes" id="UP000272942"/>
    </source>
</evidence>
<feature type="transmembrane region" description="Helical" evidence="1">
    <location>
        <begin position="22"/>
        <end position="43"/>
    </location>
</feature>
<evidence type="ECO:0000313" key="4">
    <source>
        <dbReference type="WBParaSite" id="ECPE_0000936201-mRNA-1"/>
    </source>
</evidence>
<protein>
    <submittedName>
        <fullName evidence="4">Aa_trans domain-containing protein</fullName>
    </submittedName>
</protein>
<feature type="transmembrane region" description="Helical" evidence="1">
    <location>
        <begin position="55"/>
        <end position="76"/>
    </location>
</feature>
<accession>A0A183AQU8</accession>
<keyword evidence="1" id="KW-0472">Membrane</keyword>
<dbReference type="GO" id="GO:0005385">
    <property type="term" value="F:zinc ion transmembrane transporter activity"/>
    <property type="evidence" value="ECO:0007669"/>
    <property type="project" value="TreeGrafter"/>
</dbReference>
<dbReference type="GO" id="GO:0140410">
    <property type="term" value="F:monoatomic cation:bicarbonate symporter activity"/>
    <property type="evidence" value="ECO:0007669"/>
    <property type="project" value="TreeGrafter"/>
</dbReference>
<reference evidence="4" key="1">
    <citation type="submission" date="2016-06" db="UniProtKB">
        <authorList>
            <consortium name="WormBaseParasite"/>
        </authorList>
    </citation>
    <scope>IDENTIFICATION</scope>
</reference>
<dbReference type="InterPro" id="IPR050799">
    <property type="entry name" value="ZIP_Transporter"/>
</dbReference>
<dbReference type="GO" id="GO:0005886">
    <property type="term" value="C:plasma membrane"/>
    <property type="evidence" value="ECO:0007669"/>
    <property type="project" value="TreeGrafter"/>
</dbReference>
<evidence type="ECO:0000256" key="1">
    <source>
        <dbReference type="SAM" id="Phobius"/>
    </source>
</evidence>
<keyword evidence="1" id="KW-1133">Transmembrane helix</keyword>
<evidence type="ECO:0000313" key="2">
    <source>
        <dbReference type="EMBL" id="VDP85180.1"/>
    </source>
</evidence>
<dbReference type="GO" id="GO:0071578">
    <property type="term" value="P:zinc ion import across plasma membrane"/>
    <property type="evidence" value="ECO:0007669"/>
    <property type="project" value="TreeGrafter"/>
</dbReference>
<dbReference type="WBParaSite" id="ECPE_0000936201-mRNA-1">
    <property type="protein sequence ID" value="ECPE_0000936201-mRNA-1"/>
    <property type="gene ID" value="ECPE_0000936201"/>
</dbReference>